<evidence type="ECO:0000256" key="1">
    <source>
        <dbReference type="ARBA" id="ARBA00004240"/>
    </source>
</evidence>
<dbReference type="SUPFAM" id="SSF51735">
    <property type="entry name" value="NAD(P)-binding Rossmann-fold domains"/>
    <property type="match status" value="1"/>
</dbReference>
<keyword evidence="8" id="KW-0443">Lipid metabolism</keyword>
<keyword evidence="7" id="KW-0560">Oxidoreductase</keyword>
<evidence type="ECO:0000313" key="13">
    <source>
        <dbReference type="Proteomes" id="UP000316726"/>
    </source>
</evidence>
<dbReference type="EC" id="1.1.1.102" evidence="9"/>
<evidence type="ECO:0000256" key="9">
    <source>
        <dbReference type="ARBA" id="ARBA00026112"/>
    </source>
</evidence>
<dbReference type="AlphaFoldDB" id="A0A5B8MTT6"/>
<name>A0A5B8MTT6_9CHLO</name>
<dbReference type="FunFam" id="3.40.50.720:FF:000468">
    <property type="entry name" value="Short-chain dehydrogenase, putative"/>
    <property type="match status" value="1"/>
</dbReference>
<evidence type="ECO:0000256" key="10">
    <source>
        <dbReference type="RuleBase" id="RU000363"/>
    </source>
</evidence>
<dbReference type="InterPro" id="IPR002347">
    <property type="entry name" value="SDR_fam"/>
</dbReference>
<reference evidence="12 13" key="1">
    <citation type="submission" date="2018-07" db="EMBL/GenBank/DDBJ databases">
        <title>The complete nuclear genome of the prasinophyte Chloropicon primus (CCMP1205).</title>
        <authorList>
            <person name="Pombert J.-F."/>
            <person name="Otis C."/>
            <person name="Turmel M."/>
            <person name="Lemieux C."/>
        </authorList>
    </citation>
    <scope>NUCLEOTIDE SEQUENCE [LARGE SCALE GENOMIC DNA]</scope>
    <source>
        <strain evidence="12 13">CCMP1205</strain>
    </source>
</reference>
<dbReference type="InterPro" id="IPR036291">
    <property type="entry name" value="NAD(P)-bd_dom_sf"/>
</dbReference>
<proteinExistence type="inferred from homology"/>
<dbReference type="STRING" id="1764295.A0A5B8MTT6"/>
<gene>
    <name evidence="12" type="ORF">A3770_09p53600</name>
</gene>
<feature type="transmembrane region" description="Helical" evidence="11">
    <location>
        <begin position="241"/>
        <end position="259"/>
    </location>
</feature>
<protein>
    <recommendedName>
        <fullName evidence="9">3-dehydrosphinganine reductase</fullName>
        <ecNumber evidence="9">1.1.1.102</ecNumber>
    </recommendedName>
</protein>
<evidence type="ECO:0000256" key="4">
    <source>
        <dbReference type="ARBA" id="ARBA00022824"/>
    </source>
</evidence>
<organism evidence="12 13">
    <name type="scientific">Chloropicon primus</name>
    <dbReference type="NCBI Taxonomy" id="1764295"/>
    <lineage>
        <taxon>Eukaryota</taxon>
        <taxon>Viridiplantae</taxon>
        <taxon>Chlorophyta</taxon>
        <taxon>Chloropicophyceae</taxon>
        <taxon>Chloropicales</taxon>
        <taxon>Chloropicaceae</taxon>
        <taxon>Chloropicon</taxon>
    </lineage>
</organism>
<evidence type="ECO:0000256" key="3">
    <source>
        <dbReference type="ARBA" id="ARBA00004991"/>
    </source>
</evidence>
<feature type="transmembrane region" description="Helical" evidence="11">
    <location>
        <begin position="265"/>
        <end position="289"/>
    </location>
</feature>
<dbReference type="GO" id="GO:0005789">
    <property type="term" value="C:endoplasmic reticulum membrane"/>
    <property type="evidence" value="ECO:0007669"/>
    <property type="project" value="TreeGrafter"/>
</dbReference>
<evidence type="ECO:0000256" key="11">
    <source>
        <dbReference type="SAM" id="Phobius"/>
    </source>
</evidence>
<dbReference type="GO" id="GO:0030148">
    <property type="term" value="P:sphingolipid biosynthetic process"/>
    <property type="evidence" value="ECO:0007669"/>
    <property type="project" value="InterPro"/>
</dbReference>
<dbReference type="Gene3D" id="3.40.50.720">
    <property type="entry name" value="NAD(P)-binding Rossmann-like Domain"/>
    <property type="match status" value="1"/>
</dbReference>
<keyword evidence="4" id="KW-0256">Endoplasmic reticulum</keyword>
<comment type="subcellular location">
    <subcellularLocation>
        <location evidence="1">Endoplasmic reticulum</location>
    </subcellularLocation>
</comment>
<evidence type="ECO:0000256" key="7">
    <source>
        <dbReference type="ARBA" id="ARBA00023002"/>
    </source>
</evidence>
<dbReference type="PRINTS" id="PR00081">
    <property type="entry name" value="GDHRDH"/>
</dbReference>
<evidence type="ECO:0000256" key="8">
    <source>
        <dbReference type="ARBA" id="ARBA00023098"/>
    </source>
</evidence>
<keyword evidence="11" id="KW-0472">Membrane</keyword>
<dbReference type="CDD" id="cd08939">
    <property type="entry name" value="KDSR-like_SDR_c"/>
    <property type="match status" value="1"/>
</dbReference>
<dbReference type="OrthoDB" id="37659at2759"/>
<dbReference type="Pfam" id="PF00106">
    <property type="entry name" value="adh_short"/>
    <property type="match status" value="1"/>
</dbReference>
<keyword evidence="6" id="KW-0746">Sphingolipid metabolism</keyword>
<dbReference type="PANTHER" id="PTHR43550:SF3">
    <property type="entry name" value="3-KETODIHYDROSPHINGOSINE REDUCTASE"/>
    <property type="match status" value="1"/>
</dbReference>
<evidence type="ECO:0000256" key="5">
    <source>
        <dbReference type="ARBA" id="ARBA00022857"/>
    </source>
</evidence>
<comment type="similarity">
    <text evidence="10">Belongs to the short-chain dehydrogenases/reductases (SDR) family.</text>
</comment>
<keyword evidence="11" id="KW-1133">Transmembrane helix</keyword>
<keyword evidence="5" id="KW-0521">NADP</keyword>
<comment type="pathway">
    <text evidence="2">Lipid metabolism; sphingolipid metabolism.</text>
</comment>
<dbReference type="GO" id="GO:0047560">
    <property type="term" value="F:3-dehydrosphinganine reductase activity"/>
    <property type="evidence" value="ECO:0007669"/>
    <property type="project" value="UniProtKB-EC"/>
</dbReference>
<sequence>MVRVRGLVKVAEGEHAVVTGGSSGIGLECARELLRAGATVTLVARNRQKLKEAAETLREGTENRVITKQADVGKPDRIEAAVREAEEEAGKPVGILICSAGMAECKTFEDTGVEDFDRLISVNYFGTVNTVRSCLPSMRRRGAGRIVLVSSQAGQVGLYGYTSYSASKFALSGFAQALEMECRDDGISVGVCYPPDTDTPQFEYENRCKPAITKAMVGKVTPASASQVARVLLRGMVTKKFSIVIGFDGWALGIATGVMNPPNSFLSVLVDLFMLPIIRLVSLVTLLGWHQTIRRHKNAAKKSE</sequence>
<comment type="pathway">
    <text evidence="3">Sphingolipid metabolism.</text>
</comment>
<dbReference type="GO" id="GO:0006666">
    <property type="term" value="P:3-keto-sphinganine metabolic process"/>
    <property type="evidence" value="ECO:0007669"/>
    <property type="project" value="InterPro"/>
</dbReference>
<dbReference type="PRINTS" id="PR00080">
    <property type="entry name" value="SDRFAMILY"/>
</dbReference>
<keyword evidence="11" id="KW-0812">Transmembrane</keyword>
<dbReference type="InterPro" id="IPR045022">
    <property type="entry name" value="KDSR-like"/>
</dbReference>
<evidence type="ECO:0000313" key="12">
    <source>
        <dbReference type="EMBL" id="QDZ22842.1"/>
    </source>
</evidence>
<dbReference type="Proteomes" id="UP000316726">
    <property type="component" value="Chromosome 9"/>
</dbReference>
<keyword evidence="13" id="KW-1185">Reference proteome</keyword>
<accession>A0A5B8MTT6</accession>
<dbReference type="PANTHER" id="PTHR43550">
    <property type="entry name" value="3-KETODIHYDROSPHINGOSINE REDUCTASE"/>
    <property type="match status" value="1"/>
</dbReference>
<evidence type="ECO:0000256" key="2">
    <source>
        <dbReference type="ARBA" id="ARBA00004760"/>
    </source>
</evidence>
<dbReference type="EMBL" id="CP031042">
    <property type="protein sequence ID" value="QDZ22842.1"/>
    <property type="molecule type" value="Genomic_DNA"/>
</dbReference>
<evidence type="ECO:0000256" key="6">
    <source>
        <dbReference type="ARBA" id="ARBA00022919"/>
    </source>
</evidence>